<name>A0A135L1I9_9BACI</name>
<dbReference type="EMBL" id="LSKU01000001">
    <property type="protein sequence ID" value="KXG42868.1"/>
    <property type="molecule type" value="Genomic_DNA"/>
</dbReference>
<proteinExistence type="predicted"/>
<gene>
    <name evidence="1" type="ORF">U473_01605</name>
</gene>
<sequence length="105" mass="12013">MLVAEIKEMESTRTQFLKTLGDFEEHADDEDLSFTEKTQFRMKLQSQILSLDKSLMAKRKMVLDISKENIMTIQSALRSIPKTPENQEQSLMASFLNKRGVGNAT</sequence>
<protein>
    <submittedName>
        <fullName evidence="1">Uncharacterized protein</fullName>
    </submittedName>
</protein>
<evidence type="ECO:0000313" key="1">
    <source>
        <dbReference type="EMBL" id="KXG42868.1"/>
    </source>
</evidence>
<reference evidence="1 2" key="1">
    <citation type="submission" date="2016-02" db="EMBL/GenBank/DDBJ databases">
        <title>Draft Genome for Tepidibacillus decaturensis nov. sp. Strain Z9, an Anaerobic, Moderately Thermophilic and Heterotrophic Bacterium from Deep Subsurface of the Illinois Basin, USA.</title>
        <authorList>
            <person name="Dong Y."/>
            <person name="Chang J.Y."/>
            <person name="Sanford R."/>
            <person name="Fouke B.W."/>
        </authorList>
    </citation>
    <scope>NUCLEOTIDE SEQUENCE [LARGE SCALE GENOMIC DNA]</scope>
    <source>
        <strain evidence="1 2">Z9</strain>
    </source>
</reference>
<keyword evidence="2" id="KW-1185">Reference proteome</keyword>
<dbReference type="AlphaFoldDB" id="A0A135L1I9"/>
<evidence type="ECO:0000313" key="2">
    <source>
        <dbReference type="Proteomes" id="UP000070352"/>
    </source>
</evidence>
<comment type="caution">
    <text evidence="1">The sequence shown here is derived from an EMBL/GenBank/DDBJ whole genome shotgun (WGS) entry which is preliminary data.</text>
</comment>
<accession>A0A135L1I9</accession>
<dbReference type="STRING" id="1413211.U473_01605"/>
<organism evidence="1 2">
    <name type="scientific">Tepidibacillus decaturensis</name>
    <dbReference type="NCBI Taxonomy" id="1413211"/>
    <lineage>
        <taxon>Bacteria</taxon>
        <taxon>Bacillati</taxon>
        <taxon>Bacillota</taxon>
        <taxon>Bacilli</taxon>
        <taxon>Bacillales</taxon>
        <taxon>Bacillaceae</taxon>
        <taxon>Tepidibacillus</taxon>
    </lineage>
</organism>
<dbReference type="Proteomes" id="UP000070352">
    <property type="component" value="Unassembled WGS sequence"/>
</dbReference>